<sequence length="583" mass="63754">MSSTQQSDIATGLPLSTLRSNVKSTDTNVHTAAIALGSNLGDRFYNIELALRLLEAPQRCLAAEDIEACGGSHMFCKIVDTSFMYETAPMYFTDQPSFINCACLVESNIPPVIFLRFLKYIESAVGRVPSVTNGPRAVDLDIVLYDEIILDTRPISQRVNLDNLRGELVIPHPRLAEREFVLRPLDDMIPSFIHPIYRKSIRAMLEELPEEDPSMRKVVPFPRYPLLASDDPQSFPVPVGPRTLTYWTYSITTNKRHKSANKGRTQLMATLNATPDSFSDGSTHNTLETALGYARQSVRAGASIIDIGGYSTKPGAAFVSSADEIDRILPIVNAIRNLDSNIGVDPTTDARLRETPISIDTFRSDVARACIQAGANCINDVYAFTGFDAVYPPTEPDALKRAADSLAEMKAVAREFSVPVVLMHSRGDAGQNKEYGMYGDGDEQVIRGVQIELGEKVERIVKGEGGVRRWMVIVDPGIGFSKTLEGNLEVLRGASRVVADVELDASRRNPLRGYPLLIGPSRKSFLGAILSQGEIGRETSPKERVWATAAAVACAVQQGALVVRVHDTKEMVDVLSVAAALWG</sequence>
<comment type="pathway">
    <text evidence="4">Cofactor biosynthesis; tetrahydrofolate biosynthesis; 7,8-dihydrofolate from 2-amino-4-hydroxy-6-hydroxymethyl-7,8-dihydropteridine diphosphate and 4-aminobenzoate: step 1/2.</text>
</comment>
<dbReference type="PANTHER" id="PTHR20941">
    <property type="entry name" value="FOLATE SYNTHESIS PROTEINS"/>
    <property type="match status" value="1"/>
</dbReference>
<feature type="domain" description="Pterin-binding" evidence="15">
    <location>
        <begin position="265"/>
        <end position="576"/>
    </location>
</feature>
<keyword evidence="11" id="KW-0067">ATP-binding</keyword>
<dbReference type="SUPFAM" id="SSF55083">
    <property type="entry name" value="6-hydroxymethyl-7,8-dihydropterin pyrophosphokinase, HPPK"/>
    <property type="match status" value="1"/>
</dbReference>
<evidence type="ECO:0000256" key="9">
    <source>
        <dbReference type="ARBA" id="ARBA00022741"/>
    </source>
</evidence>
<dbReference type="Gene3D" id="3.30.70.560">
    <property type="entry name" value="7,8-Dihydro-6-hydroxymethylpterin-pyrophosphokinase HPPK"/>
    <property type="match status" value="1"/>
</dbReference>
<protein>
    <submittedName>
        <fullName evidence="16">Folic acid synthesis protein fol1</fullName>
    </submittedName>
</protein>
<dbReference type="GO" id="GO:0005524">
    <property type="term" value="F:ATP binding"/>
    <property type="evidence" value="ECO:0007669"/>
    <property type="project" value="UniProtKB-KW"/>
</dbReference>
<evidence type="ECO:0000256" key="2">
    <source>
        <dbReference type="ARBA" id="ARBA00000198"/>
    </source>
</evidence>
<evidence type="ECO:0000259" key="15">
    <source>
        <dbReference type="PROSITE" id="PS50972"/>
    </source>
</evidence>
<keyword evidence="8" id="KW-0479">Metal-binding</keyword>
<dbReference type="Pfam" id="PF01288">
    <property type="entry name" value="HPPK"/>
    <property type="match status" value="1"/>
</dbReference>
<dbReference type="GO" id="GO:0003848">
    <property type="term" value="F:2-amino-4-hydroxy-6-hydroxymethyldihydropteridine diphosphokinase activity"/>
    <property type="evidence" value="ECO:0007669"/>
    <property type="project" value="UniProtKB-EC"/>
</dbReference>
<dbReference type="InterPro" id="IPR000550">
    <property type="entry name" value="Hppk"/>
</dbReference>
<keyword evidence="13" id="KW-0289">Folate biosynthesis</keyword>
<evidence type="ECO:0000256" key="3">
    <source>
        <dbReference type="ARBA" id="ARBA00001946"/>
    </source>
</evidence>
<organism evidence="16 17">
    <name type="scientific">Hypsizygus marmoreus</name>
    <name type="common">White beech mushroom</name>
    <name type="synonym">Agaricus marmoreus</name>
    <dbReference type="NCBI Taxonomy" id="39966"/>
    <lineage>
        <taxon>Eukaryota</taxon>
        <taxon>Fungi</taxon>
        <taxon>Dikarya</taxon>
        <taxon>Basidiomycota</taxon>
        <taxon>Agaricomycotina</taxon>
        <taxon>Agaricomycetes</taxon>
        <taxon>Agaricomycetidae</taxon>
        <taxon>Agaricales</taxon>
        <taxon>Tricholomatineae</taxon>
        <taxon>Lyophyllaceae</taxon>
        <taxon>Hypsizygus</taxon>
    </lineage>
</organism>
<dbReference type="NCBIfam" id="TIGR01498">
    <property type="entry name" value="folK"/>
    <property type="match status" value="1"/>
</dbReference>
<keyword evidence="10" id="KW-0418">Kinase</keyword>
<dbReference type="InterPro" id="IPR035907">
    <property type="entry name" value="Hppk_sf"/>
</dbReference>
<dbReference type="EMBL" id="LUEZ02000053">
    <property type="protein sequence ID" value="RDB21738.1"/>
    <property type="molecule type" value="Genomic_DNA"/>
</dbReference>
<evidence type="ECO:0000256" key="8">
    <source>
        <dbReference type="ARBA" id="ARBA00022723"/>
    </source>
</evidence>
<evidence type="ECO:0000256" key="5">
    <source>
        <dbReference type="ARBA" id="ARBA00005051"/>
    </source>
</evidence>
<dbReference type="AlphaFoldDB" id="A0A369JIQ5"/>
<dbReference type="InParanoid" id="A0A369JIQ5"/>
<dbReference type="GO" id="GO:0016301">
    <property type="term" value="F:kinase activity"/>
    <property type="evidence" value="ECO:0007669"/>
    <property type="project" value="UniProtKB-KW"/>
</dbReference>
<dbReference type="CDD" id="cd00739">
    <property type="entry name" value="DHPS"/>
    <property type="match status" value="1"/>
</dbReference>
<dbReference type="Gene3D" id="3.20.20.20">
    <property type="entry name" value="Dihydropteroate synthase-like"/>
    <property type="match status" value="1"/>
</dbReference>
<comment type="caution">
    <text evidence="16">The sequence shown here is derived from an EMBL/GenBank/DDBJ whole genome shotgun (WGS) entry which is preliminary data.</text>
</comment>
<keyword evidence="12" id="KW-0460">Magnesium</keyword>
<proteinExistence type="inferred from homology"/>
<keyword evidence="14" id="KW-0511">Multifunctional enzyme</keyword>
<evidence type="ECO:0000256" key="10">
    <source>
        <dbReference type="ARBA" id="ARBA00022777"/>
    </source>
</evidence>
<dbReference type="UniPathway" id="UPA00077">
    <property type="reaction ID" value="UER00155"/>
</dbReference>
<dbReference type="InterPro" id="IPR000489">
    <property type="entry name" value="Pterin-binding_dom"/>
</dbReference>
<dbReference type="PANTHER" id="PTHR20941:SF1">
    <property type="entry name" value="FOLIC ACID SYNTHESIS PROTEIN FOL1"/>
    <property type="match status" value="1"/>
</dbReference>
<name>A0A369JIQ5_HYPMA</name>
<dbReference type="Proteomes" id="UP000076154">
    <property type="component" value="Unassembled WGS sequence"/>
</dbReference>
<comment type="cofactor">
    <cofactor evidence="3">
        <name>Mg(2+)</name>
        <dbReference type="ChEBI" id="CHEBI:18420"/>
    </cofactor>
</comment>
<evidence type="ECO:0000256" key="12">
    <source>
        <dbReference type="ARBA" id="ARBA00022842"/>
    </source>
</evidence>
<evidence type="ECO:0000256" key="14">
    <source>
        <dbReference type="ARBA" id="ARBA00023268"/>
    </source>
</evidence>
<keyword evidence="7" id="KW-0808">Transferase</keyword>
<dbReference type="FunCoup" id="A0A369JIQ5">
    <property type="interactions" value="198"/>
</dbReference>
<evidence type="ECO:0000256" key="13">
    <source>
        <dbReference type="ARBA" id="ARBA00022909"/>
    </source>
</evidence>
<comment type="similarity">
    <text evidence="6">In the C-terminal section; belongs to the DHPS family.</text>
</comment>
<evidence type="ECO:0000256" key="6">
    <source>
        <dbReference type="ARBA" id="ARBA00009951"/>
    </source>
</evidence>
<evidence type="ECO:0000256" key="11">
    <source>
        <dbReference type="ARBA" id="ARBA00022840"/>
    </source>
</evidence>
<keyword evidence="9" id="KW-0547">Nucleotide-binding</keyword>
<accession>A0A369JIQ5</accession>
<evidence type="ECO:0000256" key="1">
    <source>
        <dbReference type="ARBA" id="ARBA00000012"/>
    </source>
</evidence>
<evidence type="ECO:0000313" key="17">
    <source>
        <dbReference type="Proteomes" id="UP000076154"/>
    </source>
</evidence>
<gene>
    <name evidence="16" type="primary">fol1_0</name>
    <name evidence="16" type="ORF">Hypma_010935</name>
</gene>
<dbReference type="InterPro" id="IPR011005">
    <property type="entry name" value="Dihydropteroate_synth-like_sf"/>
</dbReference>
<dbReference type="GO" id="GO:0046872">
    <property type="term" value="F:metal ion binding"/>
    <property type="evidence" value="ECO:0007669"/>
    <property type="project" value="UniProtKB-KW"/>
</dbReference>
<dbReference type="PROSITE" id="PS50972">
    <property type="entry name" value="PTERIN_BINDING"/>
    <property type="match status" value="1"/>
</dbReference>
<evidence type="ECO:0000256" key="4">
    <source>
        <dbReference type="ARBA" id="ARBA00004763"/>
    </source>
</evidence>
<dbReference type="GO" id="GO:0046654">
    <property type="term" value="P:tetrahydrofolate biosynthetic process"/>
    <property type="evidence" value="ECO:0007669"/>
    <property type="project" value="UniProtKB-UniPathway"/>
</dbReference>
<comment type="catalytic activity">
    <reaction evidence="2">
        <text>6-hydroxymethyl-7,8-dihydropterin + ATP = (7,8-dihydropterin-6-yl)methyl diphosphate + AMP + H(+)</text>
        <dbReference type="Rhea" id="RHEA:11412"/>
        <dbReference type="ChEBI" id="CHEBI:15378"/>
        <dbReference type="ChEBI" id="CHEBI:30616"/>
        <dbReference type="ChEBI" id="CHEBI:44841"/>
        <dbReference type="ChEBI" id="CHEBI:72950"/>
        <dbReference type="ChEBI" id="CHEBI:456215"/>
        <dbReference type="EC" id="2.7.6.3"/>
    </reaction>
</comment>
<dbReference type="Pfam" id="PF00809">
    <property type="entry name" value="Pterin_bind"/>
    <property type="match status" value="1"/>
</dbReference>
<dbReference type="SUPFAM" id="SSF51717">
    <property type="entry name" value="Dihydropteroate synthetase-like"/>
    <property type="match status" value="1"/>
</dbReference>
<evidence type="ECO:0000313" key="16">
    <source>
        <dbReference type="EMBL" id="RDB21738.1"/>
    </source>
</evidence>
<evidence type="ECO:0000256" key="7">
    <source>
        <dbReference type="ARBA" id="ARBA00022679"/>
    </source>
</evidence>
<dbReference type="InterPro" id="IPR006390">
    <property type="entry name" value="DHP_synth_dom"/>
</dbReference>
<dbReference type="OrthoDB" id="615426at2759"/>
<reference evidence="16" key="1">
    <citation type="submission" date="2018-04" db="EMBL/GenBank/DDBJ databases">
        <title>Whole genome sequencing of Hypsizygus marmoreus.</title>
        <authorList>
            <person name="Choi I.-G."/>
            <person name="Min B."/>
            <person name="Kim J.-G."/>
            <person name="Kim S."/>
            <person name="Oh Y.-L."/>
            <person name="Kong W.-S."/>
            <person name="Park H."/>
            <person name="Jeong J."/>
            <person name="Song E.-S."/>
        </authorList>
    </citation>
    <scope>NUCLEOTIDE SEQUENCE [LARGE SCALE GENOMIC DNA]</scope>
    <source>
        <strain evidence="16">51987-8</strain>
    </source>
</reference>
<dbReference type="PROSITE" id="PS00793">
    <property type="entry name" value="DHPS_2"/>
    <property type="match status" value="1"/>
</dbReference>
<dbReference type="GO" id="GO:0046656">
    <property type="term" value="P:folic acid biosynthetic process"/>
    <property type="evidence" value="ECO:0007669"/>
    <property type="project" value="UniProtKB-KW"/>
</dbReference>
<comment type="pathway">
    <text evidence="5">Cofactor biosynthesis; tetrahydrofolate biosynthesis; 2-amino-4-hydroxy-6-hydroxymethyl-7,8-dihydropteridine diphosphate from 7,8-dihydroneopterin triphosphate: step 4/4.</text>
</comment>
<dbReference type="InterPro" id="IPR045031">
    <property type="entry name" value="DHP_synth-like"/>
</dbReference>
<dbReference type="GO" id="GO:0004156">
    <property type="term" value="F:dihydropteroate synthase activity"/>
    <property type="evidence" value="ECO:0007669"/>
    <property type="project" value="UniProtKB-EC"/>
</dbReference>
<keyword evidence="17" id="KW-1185">Reference proteome</keyword>
<comment type="catalytic activity">
    <reaction evidence="1">
        <text>(7,8-dihydropterin-6-yl)methyl diphosphate + 4-aminobenzoate = 7,8-dihydropteroate + diphosphate</text>
        <dbReference type="Rhea" id="RHEA:19949"/>
        <dbReference type="ChEBI" id="CHEBI:17836"/>
        <dbReference type="ChEBI" id="CHEBI:17839"/>
        <dbReference type="ChEBI" id="CHEBI:33019"/>
        <dbReference type="ChEBI" id="CHEBI:72950"/>
        <dbReference type="EC" id="2.5.1.15"/>
    </reaction>
</comment>
<dbReference type="STRING" id="39966.A0A369JIQ5"/>
<dbReference type="CDD" id="cd00483">
    <property type="entry name" value="HPPK"/>
    <property type="match status" value="1"/>
</dbReference>